<feature type="transmembrane region" description="Helical" evidence="1">
    <location>
        <begin position="12"/>
        <end position="35"/>
    </location>
</feature>
<dbReference type="EMBL" id="JBFXLU010000335">
    <property type="protein sequence ID" value="KAL2829349.1"/>
    <property type="molecule type" value="Genomic_DNA"/>
</dbReference>
<keyword evidence="3" id="KW-1185">Reference proteome</keyword>
<sequence>MGYLESVYSARFATLVFGFASLVYSIGYSLVNLLLPWCAKSNSKQKHSPPSLIDPFSTFVGMDRAIDPQRLLAVSLTSNARLTDSDQRG</sequence>
<evidence type="ECO:0000313" key="2">
    <source>
        <dbReference type="EMBL" id="KAL2829349.1"/>
    </source>
</evidence>
<organism evidence="2 3">
    <name type="scientific">Aspergillus pseudoustus</name>
    <dbReference type="NCBI Taxonomy" id="1810923"/>
    <lineage>
        <taxon>Eukaryota</taxon>
        <taxon>Fungi</taxon>
        <taxon>Dikarya</taxon>
        <taxon>Ascomycota</taxon>
        <taxon>Pezizomycotina</taxon>
        <taxon>Eurotiomycetes</taxon>
        <taxon>Eurotiomycetidae</taxon>
        <taxon>Eurotiales</taxon>
        <taxon>Aspergillaceae</taxon>
        <taxon>Aspergillus</taxon>
        <taxon>Aspergillus subgen. Nidulantes</taxon>
    </lineage>
</organism>
<proteinExistence type="predicted"/>
<keyword evidence="1" id="KW-1133">Transmembrane helix</keyword>
<keyword evidence="1" id="KW-0812">Transmembrane</keyword>
<evidence type="ECO:0000256" key="1">
    <source>
        <dbReference type="SAM" id="Phobius"/>
    </source>
</evidence>
<reference evidence="2 3" key="1">
    <citation type="submission" date="2024-07" db="EMBL/GenBank/DDBJ databases">
        <title>Section-level genome sequencing and comparative genomics of Aspergillus sections Usti and Cavernicolus.</title>
        <authorList>
            <consortium name="Lawrence Berkeley National Laboratory"/>
            <person name="Nybo J.L."/>
            <person name="Vesth T.C."/>
            <person name="Theobald S."/>
            <person name="Frisvad J.C."/>
            <person name="Larsen T.O."/>
            <person name="Kjaerboelling I."/>
            <person name="Rothschild-Mancinelli K."/>
            <person name="Lyhne E.K."/>
            <person name="Kogle M.E."/>
            <person name="Barry K."/>
            <person name="Clum A."/>
            <person name="Na H."/>
            <person name="Ledsgaard L."/>
            <person name="Lin J."/>
            <person name="Lipzen A."/>
            <person name="Kuo A."/>
            <person name="Riley R."/>
            <person name="Mondo S."/>
            <person name="Labutti K."/>
            <person name="Haridas S."/>
            <person name="Pangalinan J."/>
            <person name="Salamov A.A."/>
            <person name="Simmons B.A."/>
            <person name="Magnuson J.K."/>
            <person name="Chen J."/>
            <person name="Drula E."/>
            <person name="Henrissat B."/>
            <person name="Wiebenga A."/>
            <person name="Lubbers R.J."/>
            <person name="Gomes A.C."/>
            <person name="Makela M.R."/>
            <person name="Stajich J."/>
            <person name="Grigoriev I.V."/>
            <person name="Mortensen U.H."/>
            <person name="De Vries R.P."/>
            <person name="Baker S.E."/>
            <person name="Andersen M.R."/>
        </authorList>
    </citation>
    <scope>NUCLEOTIDE SEQUENCE [LARGE SCALE GENOMIC DNA]</scope>
    <source>
        <strain evidence="2 3">CBS 123904</strain>
    </source>
</reference>
<name>A0ABR4IQ11_9EURO</name>
<evidence type="ECO:0000313" key="3">
    <source>
        <dbReference type="Proteomes" id="UP001610446"/>
    </source>
</evidence>
<dbReference type="Proteomes" id="UP001610446">
    <property type="component" value="Unassembled WGS sequence"/>
</dbReference>
<gene>
    <name evidence="2" type="ORF">BJY01DRAFT_227965</name>
</gene>
<keyword evidence="1" id="KW-0472">Membrane</keyword>
<accession>A0ABR4IQ11</accession>
<comment type="caution">
    <text evidence="2">The sequence shown here is derived from an EMBL/GenBank/DDBJ whole genome shotgun (WGS) entry which is preliminary data.</text>
</comment>
<evidence type="ECO:0008006" key="4">
    <source>
        <dbReference type="Google" id="ProtNLM"/>
    </source>
</evidence>
<protein>
    <recommendedName>
        <fullName evidence="4">Major facilitator superfamily (MFS) profile domain-containing protein</fullName>
    </recommendedName>
</protein>